<gene>
    <name evidence="9" type="ORF">GNZ21_10395</name>
</gene>
<dbReference type="Gene3D" id="3.30.70.2740">
    <property type="match status" value="1"/>
</dbReference>
<dbReference type="SUPFAM" id="SSF55103">
    <property type="entry name" value="FAD-linked oxidases, C-terminal domain"/>
    <property type="match status" value="1"/>
</dbReference>
<dbReference type="InterPro" id="IPR036318">
    <property type="entry name" value="FAD-bd_PCMH-like_sf"/>
</dbReference>
<sequence>MTGPAASTLLSELAAALSEDRVSADPELLSQKAHDRSYHSWEPPLAVVQPLSTQEVSEVMRICQAYGIPVVPRGSGTGLEGGANTSSGSICLDLSGMKQIIHIAADDLYATAEAGVMKSELNAALAQYGLQFPAGPGVDASVGGMAATSASGTTAVRYGTLKENVVALTVVLADGSVIRTGSTTKKSSSGYDLTHLFVGSEGTLGVITEVTLALHPVPEASVSGVWSLPSLESAVALVVAALRSSLRLTRVELLDRLTVDALRRYTGYSAPVTETLMVEFSGSGAEVQAQYAQFAELAEQYRAAEHLTAADPEESRQLWQARHDVLPATLALVPGATAMATDVCVPISKLPECIAETKADLDSVDLLAPIVGHVGDGNFHLAMLLPPGDEQALARAKEINARLVDRALAMGGTCTGEHGVGIGKIGPMSTEHATALGAMRAVKSALDPAGLLNPGKVLG</sequence>
<accession>A0A7K1UKB2</accession>
<dbReference type="Pfam" id="PF02913">
    <property type="entry name" value="FAD-oxidase_C"/>
    <property type="match status" value="1"/>
</dbReference>
<dbReference type="EMBL" id="WRPM01000071">
    <property type="protein sequence ID" value="MVT26762.1"/>
    <property type="molecule type" value="Genomic_DNA"/>
</dbReference>
<comment type="cofactor">
    <cofactor evidence="1">
        <name>FAD</name>
        <dbReference type="ChEBI" id="CHEBI:57692"/>
    </cofactor>
</comment>
<dbReference type="EC" id="1.1.2.4" evidence="7"/>
<dbReference type="Gene3D" id="3.30.70.2190">
    <property type="match status" value="1"/>
</dbReference>
<evidence type="ECO:0000256" key="6">
    <source>
        <dbReference type="ARBA" id="ARBA00023002"/>
    </source>
</evidence>
<dbReference type="Pfam" id="PF01565">
    <property type="entry name" value="FAD_binding_4"/>
    <property type="match status" value="1"/>
</dbReference>
<evidence type="ECO:0000256" key="4">
    <source>
        <dbReference type="ARBA" id="ARBA00022827"/>
    </source>
</evidence>
<feature type="domain" description="FAD-binding PCMH-type" evidence="8">
    <location>
        <begin position="40"/>
        <end position="217"/>
    </location>
</feature>
<dbReference type="InterPro" id="IPR006094">
    <property type="entry name" value="Oxid_FAD_bind_N"/>
</dbReference>
<evidence type="ECO:0000256" key="1">
    <source>
        <dbReference type="ARBA" id="ARBA00001974"/>
    </source>
</evidence>
<keyword evidence="10" id="KW-1185">Reference proteome</keyword>
<dbReference type="PANTHER" id="PTHR11748:SF111">
    <property type="entry name" value="D-LACTATE DEHYDROGENASE, MITOCHONDRIAL-RELATED"/>
    <property type="match status" value="1"/>
</dbReference>
<dbReference type="FunFam" id="3.30.465.10:FF:000016">
    <property type="entry name" value="probable D-lactate dehydrogenase, mitochondrial"/>
    <property type="match status" value="1"/>
</dbReference>
<comment type="caution">
    <text evidence="9">The sequence shown here is derived from an EMBL/GenBank/DDBJ whole genome shotgun (WGS) entry which is preliminary data.</text>
</comment>
<evidence type="ECO:0000259" key="8">
    <source>
        <dbReference type="PROSITE" id="PS51387"/>
    </source>
</evidence>
<evidence type="ECO:0000256" key="7">
    <source>
        <dbReference type="ARBA" id="ARBA00038897"/>
    </source>
</evidence>
<keyword evidence="6" id="KW-0560">Oxidoreductase</keyword>
<evidence type="ECO:0000313" key="10">
    <source>
        <dbReference type="Proteomes" id="UP000460157"/>
    </source>
</evidence>
<reference evidence="9 10" key="1">
    <citation type="submission" date="2019-12" db="EMBL/GenBank/DDBJ databases">
        <title>Nesterenkonia muleiensis sp. nov., a novel actinobacterium isolated from sap of Populus euphratica.</title>
        <authorList>
            <person name="Wang R."/>
        </authorList>
    </citation>
    <scope>NUCLEOTIDE SEQUENCE [LARGE SCALE GENOMIC DNA]</scope>
    <source>
        <strain evidence="9 10">F10</strain>
    </source>
</reference>
<dbReference type="Proteomes" id="UP000460157">
    <property type="component" value="Unassembled WGS sequence"/>
</dbReference>
<evidence type="ECO:0000256" key="2">
    <source>
        <dbReference type="ARBA" id="ARBA00008000"/>
    </source>
</evidence>
<proteinExistence type="inferred from homology"/>
<dbReference type="InterPro" id="IPR016166">
    <property type="entry name" value="FAD-bd_PCMH"/>
</dbReference>
<dbReference type="InterPro" id="IPR016171">
    <property type="entry name" value="Vanillyl_alc_oxidase_C-sub2"/>
</dbReference>
<dbReference type="PROSITE" id="PS51387">
    <property type="entry name" value="FAD_PCMH"/>
    <property type="match status" value="1"/>
</dbReference>
<dbReference type="FunFam" id="3.30.70.2740:FF:000001">
    <property type="entry name" value="D-lactate dehydrogenase mitochondrial"/>
    <property type="match status" value="1"/>
</dbReference>
<evidence type="ECO:0000256" key="5">
    <source>
        <dbReference type="ARBA" id="ARBA00022946"/>
    </source>
</evidence>
<dbReference type="GO" id="GO:0071949">
    <property type="term" value="F:FAD binding"/>
    <property type="evidence" value="ECO:0007669"/>
    <property type="project" value="InterPro"/>
</dbReference>
<dbReference type="FunFam" id="1.10.45.10:FF:000001">
    <property type="entry name" value="D-lactate dehydrogenase mitochondrial"/>
    <property type="match status" value="1"/>
</dbReference>
<keyword evidence="5" id="KW-0809">Transit peptide</keyword>
<organism evidence="9 10">
    <name type="scientific">Nesterenkonia alkaliphila</name>
    <dbReference type="NCBI Taxonomy" id="1463631"/>
    <lineage>
        <taxon>Bacteria</taxon>
        <taxon>Bacillati</taxon>
        <taxon>Actinomycetota</taxon>
        <taxon>Actinomycetes</taxon>
        <taxon>Micrococcales</taxon>
        <taxon>Micrococcaceae</taxon>
        <taxon>Nesterenkonia</taxon>
    </lineage>
</organism>
<keyword evidence="3" id="KW-0285">Flavoprotein</keyword>
<keyword evidence="4" id="KW-0274">FAD</keyword>
<dbReference type="InterPro" id="IPR016164">
    <property type="entry name" value="FAD-linked_Oxase-like_C"/>
</dbReference>
<comment type="similarity">
    <text evidence="2">Belongs to the FAD-binding oxidoreductase/transferase type 4 family.</text>
</comment>
<dbReference type="GO" id="GO:1903457">
    <property type="term" value="P:lactate catabolic process"/>
    <property type="evidence" value="ECO:0007669"/>
    <property type="project" value="TreeGrafter"/>
</dbReference>
<evidence type="ECO:0000256" key="3">
    <source>
        <dbReference type="ARBA" id="ARBA00022630"/>
    </source>
</evidence>
<dbReference type="GO" id="GO:0004458">
    <property type="term" value="F:D-lactate dehydrogenase (cytochrome) activity"/>
    <property type="evidence" value="ECO:0007669"/>
    <property type="project" value="UniProtKB-EC"/>
</dbReference>
<dbReference type="GO" id="GO:0008720">
    <property type="term" value="F:D-lactate dehydrogenase (NAD+) activity"/>
    <property type="evidence" value="ECO:0007669"/>
    <property type="project" value="TreeGrafter"/>
</dbReference>
<evidence type="ECO:0000313" key="9">
    <source>
        <dbReference type="EMBL" id="MVT26762.1"/>
    </source>
</evidence>
<dbReference type="InterPro" id="IPR016169">
    <property type="entry name" value="FAD-bd_PCMH_sub2"/>
</dbReference>
<dbReference type="OrthoDB" id="9811557at2"/>
<dbReference type="PANTHER" id="PTHR11748">
    <property type="entry name" value="D-LACTATE DEHYDROGENASE"/>
    <property type="match status" value="1"/>
</dbReference>
<dbReference type="AlphaFoldDB" id="A0A7K1UKB2"/>
<dbReference type="Gene3D" id="3.30.465.10">
    <property type="match status" value="1"/>
</dbReference>
<dbReference type="SUPFAM" id="SSF56176">
    <property type="entry name" value="FAD-binding/transporter-associated domain-like"/>
    <property type="match status" value="1"/>
</dbReference>
<protein>
    <recommendedName>
        <fullName evidence="7">D-lactate dehydrogenase (cytochrome)</fullName>
        <ecNumber evidence="7">1.1.2.4</ecNumber>
    </recommendedName>
</protein>
<name>A0A7K1UKB2_9MICC</name>
<dbReference type="RefSeq" id="WP_157324032.1">
    <property type="nucleotide sequence ID" value="NZ_BMFX01000001.1"/>
</dbReference>
<dbReference type="Gene3D" id="1.10.45.10">
    <property type="entry name" value="Vanillyl-alcohol Oxidase, Chain A, domain 4"/>
    <property type="match status" value="1"/>
</dbReference>
<dbReference type="InterPro" id="IPR004113">
    <property type="entry name" value="FAD-bd_oxidored_4_C"/>
</dbReference>